<dbReference type="GO" id="GO:1901858">
    <property type="term" value="P:regulation of mitochondrial DNA metabolic process"/>
    <property type="evidence" value="ECO:0007669"/>
    <property type="project" value="TreeGrafter"/>
</dbReference>
<evidence type="ECO:0000256" key="2">
    <source>
        <dbReference type="ARBA" id="ARBA00006824"/>
    </source>
</evidence>
<dbReference type="PANTHER" id="PTHR11266">
    <property type="entry name" value="PEROXISOMAL MEMBRANE PROTEIN 2, PXMP2 MPV17"/>
    <property type="match status" value="1"/>
</dbReference>
<feature type="transmembrane region" description="Helical" evidence="7">
    <location>
        <begin position="65"/>
        <end position="82"/>
    </location>
</feature>
<sequence>MKNLVNMSWKKYLDLLNRKPLVAHAISTTSRFSKGPALSKWIRVINSFSGTTTVKVVKMLLADQLLFTPPILLGVVSSLGLLRGQSIPQLKQHLSDRYWTILFMNYKIWPLAQSINFFFIPLQFRYVSVTLNPFFRVLYINFVALFWNVYVAYVTQSLSKIPLITEVPITD</sequence>
<comment type="subcellular location">
    <subcellularLocation>
        <location evidence="1">Membrane</location>
        <topology evidence="1">Multi-pass membrane protein</topology>
    </subcellularLocation>
</comment>
<evidence type="ECO:0000313" key="8">
    <source>
        <dbReference type="EMBL" id="KAA3673651.1"/>
    </source>
</evidence>
<dbReference type="EMBL" id="QNGE01003750">
    <property type="protein sequence ID" value="KAA3673651.1"/>
    <property type="molecule type" value="Genomic_DNA"/>
</dbReference>
<dbReference type="GO" id="GO:0015267">
    <property type="term" value="F:channel activity"/>
    <property type="evidence" value="ECO:0007669"/>
    <property type="project" value="TreeGrafter"/>
</dbReference>
<comment type="caution">
    <text evidence="8">The sequence shown here is derived from an EMBL/GenBank/DDBJ whole genome shotgun (WGS) entry which is preliminary data.</text>
</comment>
<evidence type="ECO:0000256" key="4">
    <source>
        <dbReference type="ARBA" id="ARBA00022989"/>
    </source>
</evidence>
<evidence type="ECO:0000256" key="5">
    <source>
        <dbReference type="ARBA" id="ARBA00023136"/>
    </source>
</evidence>
<dbReference type="GO" id="GO:0005739">
    <property type="term" value="C:mitochondrion"/>
    <property type="evidence" value="ECO:0007669"/>
    <property type="project" value="TreeGrafter"/>
</dbReference>
<keyword evidence="5 7" id="KW-0472">Membrane</keyword>
<keyword evidence="4 7" id="KW-1133">Transmembrane helix</keyword>
<name>A0A5J4NDC2_9TREM</name>
<feature type="transmembrane region" description="Helical" evidence="7">
    <location>
        <begin position="103"/>
        <end position="122"/>
    </location>
</feature>
<evidence type="ECO:0000256" key="1">
    <source>
        <dbReference type="ARBA" id="ARBA00004141"/>
    </source>
</evidence>
<protein>
    <recommendedName>
        <fullName evidence="6">Mitochondrial inner membrane protein Mpv17</fullName>
    </recommendedName>
</protein>
<feature type="transmembrane region" description="Helical" evidence="7">
    <location>
        <begin position="134"/>
        <end position="153"/>
    </location>
</feature>
<dbReference type="InterPro" id="IPR007248">
    <property type="entry name" value="Mpv17_PMP22"/>
</dbReference>
<comment type="similarity">
    <text evidence="2 7">Belongs to the peroxisomal membrane protein PXMP2/4 family.</text>
</comment>
<proteinExistence type="inferred from homology"/>
<dbReference type="Pfam" id="PF04117">
    <property type="entry name" value="Mpv17_PMP22"/>
    <property type="match status" value="1"/>
</dbReference>
<organism evidence="8 9">
    <name type="scientific">Paragonimus westermani</name>
    <dbReference type="NCBI Taxonomy" id="34504"/>
    <lineage>
        <taxon>Eukaryota</taxon>
        <taxon>Metazoa</taxon>
        <taxon>Spiralia</taxon>
        <taxon>Lophotrochozoa</taxon>
        <taxon>Platyhelminthes</taxon>
        <taxon>Trematoda</taxon>
        <taxon>Digenea</taxon>
        <taxon>Plagiorchiida</taxon>
        <taxon>Troglotremata</taxon>
        <taxon>Troglotrematidae</taxon>
        <taxon>Paragonimus</taxon>
    </lineage>
</organism>
<evidence type="ECO:0000313" key="9">
    <source>
        <dbReference type="Proteomes" id="UP000324629"/>
    </source>
</evidence>
<dbReference type="Proteomes" id="UP000324629">
    <property type="component" value="Unassembled WGS sequence"/>
</dbReference>
<evidence type="ECO:0000256" key="3">
    <source>
        <dbReference type="ARBA" id="ARBA00022692"/>
    </source>
</evidence>
<keyword evidence="9" id="KW-1185">Reference proteome</keyword>
<dbReference type="AlphaFoldDB" id="A0A5J4NDC2"/>
<accession>A0A5J4NDC2</accession>
<evidence type="ECO:0000256" key="6">
    <source>
        <dbReference type="ARBA" id="ARBA00049743"/>
    </source>
</evidence>
<keyword evidence="3 7" id="KW-0812">Transmembrane</keyword>
<dbReference type="GO" id="GO:0016020">
    <property type="term" value="C:membrane"/>
    <property type="evidence" value="ECO:0007669"/>
    <property type="project" value="UniProtKB-SubCell"/>
</dbReference>
<reference evidence="8 9" key="1">
    <citation type="journal article" date="2019" name="Gigascience">
        <title>Whole-genome sequence of the oriental lung fluke Paragonimus westermani.</title>
        <authorList>
            <person name="Oey H."/>
            <person name="Zakrzewski M."/>
            <person name="Narain K."/>
            <person name="Devi K.R."/>
            <person name="Agatsuma T."/>
            <person name="Nawaratna S."/>
            <person name="Gobert G.N."/>
            <person name="Jones M.K."/>
            <person name="Ragan M.A."/>
            <person name="McManus D.P."/>
            <person name="Krause L."/>
        </authorList>
    </citation>
    <scope>NUCLEOTIDE SEQUENCE [LARGE SCALE GENOMIC DNA]</scope>
    <source>
        <strain evidence="8 9">IND2009</strain>
    </source>
</reference>
<evidence type="ECO:0000256" key="7">
    <source>
        <dbReference type="RuleBase" id="RU363053"/>
    </source>
</evidence>
<gene>
    <name evidence="8" type="ORF">DEA37_0008173</name>
</gene>
<dbReference type="PANTHER" id="PTHR11266:SF17">
    <property type="entry name" value="PROTEIN MPV17"/>
    <property type="match status" value="1"/>
</dbReference>